<reference evidence="2 3" key="1">
    <citation type="journal article" date="2016" name="Nat. Commun.">
        <title>Thousands of microbial genomes shed light on interconnected biogeochemical processes in an aquifer system.</title>
        <authorList>
            <person name="Anantharaman K."/>
            <person name="Brown C.T."/>
            <person name="Hug L.A."/>
            <person name="Sharon I."/>
            <person name="Castelle C.J."/>
            <person name="Probst A.J."/>
            <person name="Thomas B.C."/>
            <person name="Singh A."/>
            <person name="Wilkins M.J."/>
            <person name="Karaoz U."/>
            <person name="Brodie E.L."/>
            <person name="Williams K.H."/>
            <person name="Hubbard S.S."/>
            <person name="Banfield J.F."/>
        </authorList>
    </citation>
    <scope>NUCLEOTIDE SEQUENCE [LARGE SCALE GENOMIC DNA]</scope>
</reference>
<feature type="transmembrane region" description="Helical" evidence="1">
    <location>
        <begin position="144"/>
        <end position="163"/>
    </location>
</feature>
<dbReference type="Proteomes" id="UP000176864">
    <property type="component" value="Unassembled WGS sequence"/>
</dbReference>
<keyword evidence="1" id="KW-1133">Transmembrane helix</keyword>
<evidence type="ECO:0000313" key="3">
    <source>
        <dbReference type="Proteomes" id="UP000176864"/>
    </source>
</evidence>
<feature type="transmembrane region" description="Helical" evidence="1">
    <location>
        <begin position="90"/>
        <end position="109"/>
    </location>
</feature>
<feature type="transmembrane region" description="Helical" evidence="1">
    <location>
        <begin position="63"/>
        <end position="84"/>
    </location>
</feature>
<dbReference type="STRING" id="1817824.A2751_00300"/>
<protein>
    <submittedName>
        <fullName evidence="2">Uncharacterized protein</fullName>
    </submittedName>
</protein>
<keyword evidence="1" id="KW-0812">Transmembrane</keyword>
<feature type="transmembrane region" description="Helical" evidence="1">
    <location>
        <begin position="37"/>
        <end position="56"/>
    </location>
</feature>
<feature type="transmembrane region" description="Helical" evidence="1">
    <location>
        <begin position="175"/>
        <end position="192"/>
    </location>
</feature>
<feature type="transmembrane region" description="Helical" evidence="1">
    <location>
        <begin position="229"/>
        <end position="249"/>
    </location>
</feature>
<evidence type="ECO:0000256" key="1">
    <source>
        <dbReference type="SAM" id="Phobius"/>
    </source>
</evidence>
<comment type="caution">
    <text evidence="2">The sequence shown here is derived from an EMBL/GenBank/DDBJ whole genome shotgun (WGS) entry which is preliminary data.</text>
</comment>
<gene>
    <name evidence="2" type="ORF">A2751_00300</name>
</gene>
<evidence type="ECO:0000313" key="2">
    <source>
        <dbReference type="EMBL" id="OGE79524.1"/>
    </source>
</evidence>
<dbReference type="AlphaFoldDB" id="A0A1F5NPT4"/>
<dbReference type="EMBL" id="MFEK01000001">
    <property type="protein sequence ID" value="OGE79524.1"/>
    <property type="molecule type" value="Genomic_DNA"/>
</dbReference>
<feature type="transmembrane region" description="Helical" evidence="1">
    <location>
        <begin position="121"/>
        <end position="138"/>
    </location>
</feature>
<feature type="transmembrane region" description="Helical" evidence="1">
    <location>
        <begin position="198"/>
        <end position="217"/>
    </location>
</feature>
<keyword evidence="1" id="KW-0472">Membrane</keyword>
<sequence>MIAKNRIVKYLIFLPSALILLTALLGNRSGAQRFGSYYFAVVISLVVILGLELRLLRRTTRNLADLLWLLLPFLYLVGIFGTVAATSTGIGLFFAIFASYLFYFYHNHFPSPIPLYIEQTFTLYGAFLLSVFLWSLNFVFTPPWWVVSLLMFAGFFPLFLQAFYKMARSAGEAGFDALVAALLMVEISWAVLFWPVHFFTAAVVSFGAFYLLYLISMQYFKNRLNRRKIYFQVSLISIVVLITLMSSSWQPIK</sequence>
<organism evidence="2 3">
    <name type="scientific">Candidatus Doudnabacteria bacterium RIFCSPHIGHO2_01_FULL_46_14</name>
    <dbReference type="NCBI Taxonomy" id="1817824"/>
    <lineage>
        <taxon>Bacteria</taxon>
        <taxon>Candidatus Doudnaibacteriota</taxon>
    </lineage>
</organism>
<feature type="transmembrane region" description="Helical" evidence="1">
    <location>
        <begin position="7"/>
        <end position="25"/>
    </location>
</feature>
<name>A0A1F5NPT4_9BACT</name>
<accession>A0A1F5NPT4</accession>
<proteinExistence type="predicted"/>